<dbReference type="OMA" id="FIDQCAP"/>
<keyword evidence="7" id="KW-1185">Reference proteome</keyword>
<dbReference type="Ensembl" id="ENSCVAT00000021715.1">
    <property type="protein sequence ID" value="ENSCVAP00000029065.1"/>
    <property type="gene ID" value="ENSCVAG00000016578.1"/>
</dbReference>
<dbReference type="InterPro" id="IPR008952">
    <property type="entry name" value="Tetraspanin_EC2_sf"/>
</dbReference>
<evidence type="ECO:0000256" key="3">
    <source>
        <dbReference type="ARBA" id="ARBA00022989"/>
    </source>
</evidence>
<dbReference type="GO" id="GO:0016020">
    <property type="term" value="C:membrane"/>
    <property type="evidence" value="ECO:0007669"/>
    <property type="project" value="UniProtKB-SubCell"/>
</dbReference>
<keyword evidence="4 5" id="KW-0472">Membrane</keyword>
<dbReference type="Pfam" id="PF00335">
    <property type="entry name" value="Tetraspanin"/>
    <property type="match status" value="1"/>
</dbReference>
<evidence type="ECO:0000256" key="5">
    <source>
        <dbReference type="SAM" id="Phobius"/>
    </source>
</evidence>
<evidence type="ECO:0000256" key="1">
    <source>
        <dbReference type="ARBA" id="ARBA00004141"/>
    </source>
</evidence>
<dbReference type="GeneTree" id="ENSGT00940000171928"/>
<feature type="transmembrane region" description="Helical" evidence="5">
    <location>
        <begin position="73"/>
        <end position="99"/>
    </location>
</feature>
<sequence>MPPVANIKSHFIISADVSRPFCKYAIIAFNIIYLVAGFTSLVLGLWLSYHDNTKAIDLSVSEKFYAACIEGKIALRVFTVLLFLLAAAKITTGALAYIYRDEVNGNTQSDLYVDVYKLYVKNEEGAMAVTLGFFHSMLHCCGCSEDPLTELVRKTCPKVDIRGQDYTNDCPKEMEIFFNNKAAVVLGLFVGTAAFLVGKCSTFVCRWK</sequence>
<feature type="transmembrane region" description="Helical" evidence="5">
    <location>
        <begin position="24"/>
        <end position="47"/>
    </location>
</feature>
<evidence type="ECO:0000256" key="2">
    <source>
        <dbReference type="ARBA" id="ARBA00022692"/>
    </source>
</evidence>
<proteinExistence type="predicted"/>
<reference evidence="6" key="1">
    <citation type="submission" date="2025-08" db="UniProtKB">
        <authorList>
            <consortium name="Ensembl"/>
        </authorList>
    </citation>
    <scope>IDENTIFICATION</scope>
</reference>
<accession>A0A3Q2GLW3</accession>
<keyword evidence="3 5" id="KW-1133">Transmembrane helix</keyword>
<comment type="subcellular location">
    <subcellularLocation>
        <location evidence="1">Membrane</location>
        <topology evidence="1">Multi-pass membrane protein</topology>
    </subcellularLocation>
</comment>
<name>A0A3Q2GLW3_CYPVA</name>
<dbReference type="InterPro" id="IPR018499">
    <property type="entry name" value="Tetraspanin/Peripherin"/>
</dbReference>
<protein>
    <submittedName>
        <fullName evidence="6">Tetraspanin-2-like</fullName>
    </submittedName>
</protein>
<dbReference type="Gene3D" id="1.10.1450.10">
    <property type="entry name" value="Tetraspanin"/>
    <property type="match status" value="1"/>
</dbReference>
<evidence type="ECO:0000256" key="4">
    <source>
        <dbReference type="ARBA" id="ARBA00023136"/>
    </source>
</evidence>
<feature type="transmembrane region" description="Helical" evidence="5">
    <location>
        <begin position="182"/>
        <end position="205"/>
    </location>
</feature>
<reference evidence="6" key="2">
    <citation type="submission" date="2025-09" db="UniProtKB">
        <authorList>
            <consortium name="Ensembl"/>
        </authorList>
    </citation>
    <scope>IDENTIFICATION</scope>
</reference>
<evidence type="ECO:0000313" key="6">
    <source>
        <dbReference type="Ensembl" id="ENSCVAP00000029065.1"/>
    </source>
</evidence>
<evidence type="ECO:0000313" key="7">
    <source>
        <dbReference type="Proteomes" id="UP000265020"/>
    </source>
</evidence>
<dbReference type="Proteomes" id="UP000265020">
    <property type="component" value="Unassembled WGS sequence"/>
</dbReference>
<keyword evidence="2 5" id="KW-0812">Transmembrane</keyword>
<dbReference type="SUPFAM" id="SSF48652">
    <property type="entry name" value="Tetraspanin"/>
    <property type="match status" value="1"/>
</dbReference>
<dbReference type="AlphaFoldDB" id="A0A3Q2GLW3"/>
<organism evidence="6 7">
    <name type="scientific">Cyprinodon variegatus</name>
    <name type="common">Sheepshead minnow</name>
    <dbReference type="NCBI Taxonomy" id="28743"/>
    <lineage>
        <taxon>Eukaryota</taxon>
        <taxon>Metazoa</taxon>
        <taxon>Chordata</taxon>
        <taxon>Craniata</taxon>
        <taxon>Vertebrata</taxon>
        <taxon>Euteleostomi</taxon>
        <taxon>Actinopterygii</taxon>
        <taxon>Neopterygii</taxon>
        <taxon>Teleostei</taxon>
        <taxon>Neoteleostei</taxon>
        <taxon>Acanthomorphata</taxon>
        <taxon>Ovalentaria</taxon>
        <taxon>Atherinomorphae</taxon>
        <taxon>Cyprinodontiformes</taxon>
        <taxon>Cyprinodontidae</taxon>
        <taxon>Cyprinodon</taxon>
    </lineage>
</organism>